<evidence type="ECO:0000256" key="1">
    <source>
        <dbReference type="SAM" id="Coils"/>
    </source>
</evidence>
<reference evidence="4" key="1">
    <citation type="journal article" date="2019" name="Nat. Commun.">
        <title>The genome of broomcorn millet.</title>
        <authorList>
            <person name="Zou C."/>
            <person name="Miki D."/>
            <person name="Li D."/>
            <person name="Tang Q."/>
            <person name="Xiao L."/>
            <person name="Rajput S."/>
            <person name="Deng P."/>
            <person name="Jia W."/>
            <person name="Huang R."/>
            <person name="Zhang M."/>
            <person name="Sun Y."/>
            <person name="Hu J."/>
            <person name="Fu X."/>
            <person name="Schnable P.S."/>
            <person name="Li F."/>
            <person name="Zhang H."/>
            <person name="Feng B."/>
            <person name="Zhu X."/>
            <person name="Liu R."/>
            <person name="Schnable J.C."/>
            <person name="Zhu J.-K."/>
            <person name="Zhang H."/>
        </authorList>
    </citation>
    <scope>NUCLEOTIDE SEQUENCE [LARGE SCALE GENOMIC DNA]</scope>
</reference>
<sequence length="103" mass="11511">MGSCPVHPPRERRGASLLTPSLGSPITRPGGQYEIEDDKALKGPKVLQLLRTIVKMREEHKTLSDQVAELTLELKSTKDDYDTLFRSLGIKIERLEKKVGKGN</sequence>
<dbReference type="EMBL" id="PQIB02000001">
    <property type="protein sequence ID" value="RLN43493.1"/>
    <property type="molecule type" value="Genomic_DNA"/>
</dbReference>
<proteinExistence type="predicted"/>
<organism evidence="3 4">
    <name type="scientific">Panicum miliaceum</name>
    <name type="common">Proso millet</name>
    <name type="synonym">Broomcorn millet</name>
    <dbReference type="NCBI Taxonomy" id="4540"/>
    <lineage>
        <taxon>Eukaryota</taxon>
        <taxon>Viridiplantae</taxon>
        <taxon>Streptophyta</taxon>
        <taxon>Embryophyta</taxon>
        <taxon>Tracheophyta</taxon>
        <taxon>Spermatophyta</taxon>
        <taxon>Magnoliopsida</taxon>
        <taxon>Liliopsida</taxon>
        <taxon>Poales</taxon>
        <taxon>Poaceae</taxon>
        <taxon>PACMAD clade</taxon>
        <taxon>Panicoideae</taxon>
        <taxon>Panicodae</taxon>
        <taxon>Paniceae</taxon>
        <taxon>Panicinae</taxon>
        <taxon>Panicum</taxon>
        <taxon>Panicum sect. Panicum</taxon>
    </lineage>
</organism>
<keyword evidence="1" id="KW-0175">Coiled coil</keyword>
<dbReference type="Proteomes" id="UP000275267">
    <property type="component" value="Unassembled WGS sequence"/>
</dbReference>
<comment type="caution">
    <text evidence="3">The sequence shown here is derived from an EMBL/GenBank/DDBJ whole genome shotgun (WGS) entry which is preliminary data.</text>
</comment>
<gene>
    <name evidence="3" type="ORF">C2845_PM01G45130</name>
</gene>
<accession>A0A3L6TT87</accession>
<evidence type="ECO:0000313" key="4">
    <source>
        <dbReference type="Proteomes" id="UP000275267"/>
    </source>
</evidence>
<keyword evidence="4" id="KW-1185">Reference proteome</keyword>
<evidence type="ECO:0000256" key="2">
    <source>
        <dbReference type="SAM" id="MobiDB-lite"/>
    </source>
</evidence>
<feature type="region of interest" description="Disordered" evidence="2">
    <location>
        <begin position="1"/>
        <end position="37"/>
    </location>
</feature>
<dbReference type="AlphaFoldDB" id="A0A3L6TT87"/>
<feature type="coiled-coil region" evidence="1">
    <location>
        <begin position="53"/>
        <end position="80"/>
    </location>
</feature>
<evidence type="ECO:0000313" key="3">
    <source>
        <dbReference type="EMBL" id="RLN43493.1"/>
    </source>
</evidence>
<protein>
    <submittedName>
        <fullName evidence="3">Uncharacterized protein</fullName>
    </submittedName>
</protein>
<name>A0A3L6TT87_PANMI</name>